<dbReference type="GO" id="GO:0010420">
    <property type="term" value="F:polyprenyldihydroxybenzoate methyltransferase activity"/>
    <property type="evidence" value="ECO:0007669"/>
    <property type="project" value="TreeGrafter"/>
</dbReference>
<dbReference type="EMBL" id="CP002869">
    <property type="protein sequence ID" value="AEI41557.1"/>
    <property type="molecule type" value="Genomic_DNA"/>
</dbReference>
<keyword evidence="3" id="KW-0808">Transferase</keyword>
<accession>F8F8G9</accession>
<keyword evidence="3" id="KW-0489">Methyltransferase</keyword>
<dbReference type="KEGG" id="pms:KNP414_02999"/>
<dbReference type="SUPFAM" id="SSF53335">
    <property type="entry name" value="S-adenosyl-L-methionine-dependent methyltransferases"/>
    <property type="match status" value="1"/>
</dbReference>
<dbReference type="AlphaFoldDB" id="F8F8G9"/>
<feature type="region of interest" description="Disordered" evidence="1">
    <location>
        <begin position="211"/>
        <end position="230"/>
    </location>
</feature>
<dbReference type="GO" id="GO:0032259">
    <property type="term" value="P:methylation"/>
    <property type="evidence" value="ECO:0007669"/>
    <property type="project" value="UniProtKB-KW"/>
</dbReference>
<dbReference type="InterPro" id="IPR013216">
    <property type="entry name" value="Methyltransf_11"/>
</dbReference>
<reference evidence="3 4" key="2">
    <citation type="journal article" date="2013" name="Genome Announc.">
        <title>Genome Sequence of Growth-Improving Paenibacillus mucilaginosus Strain KNP414.</title>
        <authorList>
            <person name="Lu J.J."/>
            <person name="Wang J.F."/>
            <person name="Hu X.F."/>
        </authorList>
    </citation>
    <scope>NUCLEOTIDE SEQUENCE [LARGE SCALE GENOMIC DNA]</scope>
    <source>
        <strain evidence="3 4">KNP414</strain>
    </source>
</reference>
<dbReference type="PATRIC" id="fig|1036673.3.peg.2750"/>
<dbReference type="PANTHER" id="PTHR43464">
    <property type="entry name" value="METHYLTRANSFERASE"/>
    <property type="match status" value="1"/>
</dbReference>
<feature type="domain" description="Methyltransferase type 11" evidence="2">
    <location>
        <begin position="30"/>
        <end position="130"/>
    </location>
</feature>
<evidence type="ECO:0000313" key="3">
    <source>
        <dbReference type="EMBL" id="AEI41557.1"/>
    </source>
</evidence>
<dbReference type="CDD" id="cd02440">
    <property type="entry name" value="AdoMet_MTases"/>
    <property type="match status" value="1"/>
</dbReference>
<gene>
    <name evidence="3" type="ordered locus">KNP414_02999</name>
</gene>
<evidence type="ECO:0000313" key="4">
    <source>
        <dbReference type="Proteomes" id="UP000006620"/>
    </source>
</evidence>
<name>F8F8G9_PAEMK</name>
<dbReference type="Pfam" id="PF08241">
    <property type="entry name" value="Methyltransf_11"/>
    <property type="match status" value="1"/>
</dbReference>
<proteinExistence type="predicted"/>
<dbReference type="Proteomes" id="UP000006620">
    <property type="component" value="Chromosome"/>
</dbReference>
<protein>
    <submittedName>
        <fullName evidence="3">Methyltransferase type 11</fullName>
    </submittedName>
</protein>
<organism evidence="3 4">
    <name type="scientific">Paenibacillus mucilaginosus (strain KNP414)</name>
    <dbReference type="NCBI Taxonomy" id="1036673"/>
    <lineage>
        <taxon>Bacteria</taxon>
        <taxon>Bacillati</taxon>
        <taxon>Bacillota</taxon>
        <taxon>Bacilli</taxon>
        <taxon>Bacillales</taxon>
        <taxon>Paenibacillaceae</taxon>
        <taxon>Paenibacillus</taxon>
    </lineage>
</organism>
<dbReference type="Gene3D" id="3.40.50.150">
    <property type="entry name" value="Vaccinia Virus protein VP39"/>
    <property type="match status" value="1"/>
</dbReference>
<evidence type="ECO:0000259" key="2">
    <source>
        <dbReference type="Pfam" id="PF08241"/>
    </source>
</evidence>
<dbReference type="InterPro" id="IPR029063">
    <property type="entry name" value="SAM-dependent_MTases_sf"/>
</dbReference>
<evidence type="ECO:0000256" key="1">
    <source>
        <dbReference type="SAM" id="MobiDB-lite"/>
    </source>
</evidence>
<dbReference type="HOGENOM" id="CLU_119484_0_0_9"/>
<dbReference type="PANTHER" id="PTHR43464:SF23">
    <property type="entry name" value="JUVENILE HORMONE ACID O-METHYLTRANSFERASE"/>
    <property type="match status" value="1"/>
</dbReference>
<reference evidence="4" key="1">
    <citation type="submission" date="2011-06" db="EMBL/GenBank/DDBJ databases">
        <title>Complete genome sequence of Paenibacillus mucilaginosus KNP414.</title>
        <authorList>
            <person name="Wang J."/>
            <person name="Hu S."/>
            <person name="Hu X."/>
            <person name="Zhang B."/>
            <person name="Dong D."/>
            <person name="Zhang S."/>
            <person name="Zhao K."/>
            <person name="Wu D."/>
        </authorList>
    </citation>
    <scope>NUCLEOTIDE SEQUENCE [LARGE SCALE GENOMIC DNA]</scope>
    <source>
        <strain evidence="4">KNP414</strain>
    </source>
</reference>
<sequence>MDVREHFGEIDIYLFDQLLKGRIRPGMRILDAGCGRGRNLVFFLREGYDVFAVDRSPEAVEEVRKLAAGIHSREQEERFRCEPIEKLSFANDTFDFVICSAVLHFAENDKHFGEMVGELWRVLKPGGVLFTRLASGIGMEALMRPLGGGRYSLPDGSERYLADAAQLHRLTERLHGQFLEPLKTVQVEGLRCMTTWCLKKPHILFFDPIEEGTGESIQGEPPGGKGEESQ</sequence>